<dbReference type="PANTHER" id="PTHR31120:SF6">
    <property type="entry name" value="METALLOPROTEASE TIKI HOMOLOG"/>
    <property type="match status" value="1"/>
</dbReference>
<comment type="cofactor">
    <cofactor evidence="2">
        <name>Co(2+)</name>
        <dbReference type="ChEBI" id="CHEBI:48828"/>
    </cofactor>
</comment>
<keyword evidence="6" id="KW-0479">Metal-binding</keyword>
<evidence type="ECO:0000256" key="2">
    <source>
        <dbReference type="ARBA" id="ARBA00001941"/>
    </source>
</evidence>
<dbReference type="OrthoDB" id="357294at2"/>
<dbReference type="InterPro" id="IPR002816">
    <property type="entry name" value="TraB/PrgY/GumN_fam"/>
</dbReference>
<keyword evidence="7" id="KW-0732">Signal</keyword>
<dbReference type="GO" id="GO:0006508">
    <property type="term" value="P:proteolysis"/>
    <property type="evidence" value="ECO:0007669"/>
    <property type="project" value="UniProtKB-KW"/>
</dbReference>
<keyword evidence="4" id="KW-0645">Protease</keyword>
<keyword evidence="9" id="KW-1133">Transmembrane helix</keyword>
<gene>
    <name evidence="13" type="ORF">DV711_04015</name>
</gene>
<keyword evidence="5" id="KW-0812">Transmembrane</keyword>
<evidence type="ECO:0000313" key="14">
    <source>
        <dbReference type="Proteomes" id="UP000253769"/>
    </source>
</evidence>
<keyword evidence="8" id="KW-0378">Hydrolase</keyword>
<name>A0A369WUL8_9GAMM</name>
<dbReference type="GO" id="GO:0016020">
    <property type="term" value="C:membrane"/>
    <property type="evidence" value="ECO:0007669"/>
    <property type="project" value="UniProtKB-SubCell"/>
</dbReference>
<dbReference type="GO" id="GO:0030178">
    <property type="term" value="P:negative regulation of Wnt signaling pathway"/>
    <property type="evidence" value="ECO:0007669"/>
    <property type="project" value="InterPro"/>
</dbReference>
<keyword evidence="11" id="KW-0472">Membrane</keyword>
<dbReference type="PANTHER" id="PTHR31120">
    <property type="entry name" value="METALLOPROTEASE TIKI"/>
    <property type="match status" value="1"/>
</dbReference>
<keyword evidence="14" id="KW-1185">Reference proteome</keyword>
<dbReference type="Pfam" id="PF01963">
    <property type="entry name" value="TraB_PrgY_gumN"/>
    <property type="match status" value="1"/>
</dbReference>
<evidence type="ECO:0000256" key="4">
    <source>
        <dbReference type="ARBA" id="ARBA00022670"/>
    </source>
</evidence>
<evidence type="ECO:0000256" key="10">
    <source>
        <dbReference type="ARBA" id="ARBA00023049"/>
    </source>
</evidence>
<dbReference type="GO" id="GO:0046872">
    <property type="term" value="F:metal ion binding"/>
    <property type="evidence" value="ECO:0007669"/>
    <property type="project" value="UniProtKB-KW"/>
</dbReference>
<proteinExistence type="predicted"/>
<comment type="subcellular location">
    <subcellularLocation>
        <location evidence="3">Membrane</location>
        <topology evidence="3">Single-pass type I membrane protein</topology>
    </subcellularLocation>
</comment>
<accession>A0A369WUL8</accession>
<organism evidence="13 14">
    <name type="scientific">Motiliproteus coralliicola</name>
    <dbReference type="NCBI Taxonomy" id="2283196"/>
    <lineage>
        <taxon>Bacteria</taxon>
        <taxon>Pseudomonadati</taxon>
        <taxon>Pseudomonadota</taxon>
        <taxon>Gammaproteobacteria</taxon>
        <taxon>Oceanospirillales</taxon>
        <taxon>Oceanospirillaceae</taxon>
        <taxon>Motiliproteus</taxon>
    </lineage>
</organism>
<sequence length="317" mass="35813">MYSASSVSRHPARLSHYLVSKRSLALLALLLLLCLPWVSAQAGQPFLWQLEHNGRSHYLFGTIHSGHPELNQLPASVEKAFNQADRFYGELTLDPPTLQTTQQLLQLPPGRSLSSSLPPKLRQRSNQELARINPNLNLALFDRLKLWAFTVALTLIEDQLNYGQQPAMDQRLYQRALQAGKKTGALETPQQQVGVFEQLSFAEQIAMLEATLDSLAQQTKENSWMQQTYAAYRSGDPDQLNSLFETQWQLDDKILQKLERGLIDNRNRLMAQRVEQELRAHPQQSLFIAIGAAHFGSENGVQALLQRSGYSVSRVID</sequence>
<comment type="cofactor">
    <cofactor evidence="1">
        <name>Mn(2+)</name>
        <dbReference type="ChEBI" id="CHEBI:29035"/>
    </cofactor>
</comment>
<evidence type="ECO:0000256" key="5">
    <source>
        <dbReference type="ARBA" id="ARBA00022692"/>
    </source>
</evidence>
<dbReference type="GO" id="GO:0004222">
    <property type="term" value="F:metalloendopeptidase activity"/>
    <property type="evidence" value="ECO:0007669"/>
    <property type="project" value="TreeGrafter"/>
</dbReference>
<dbReference type="CDD" id="cd14789">
    <property type="entry name" value="Tiki"/>
    <property type="match status" value="1"/>
</dbReference>
<keyword evidence="12" id="KW-0325">Glycoprotein</keyword>
<evidence type="ECO:0000256" key="12">
    <source>
        <dbReference type="ARBA" id="ARBA00023180"/>
    </source>
</evidence>
<keyword evidence="10" id="KW-0482">Metalloprotease</keyword>
<dbReference type="InterPro" id="IPR040230">
    <property type="entry name" value="TIKI1/2-like"/>
</dbReference>
<dbReference type="Proteomes" id="UP000253769">
    <property type="component" value="Unassembled WGS sequence"/>
</dbReference>
<protein>
    <submittedName>
        <fullName evidence="13">TraB/GumN family protein</fullName>
    </submittedName>
</protein>
<reference evidence="13 14" key="1">
    <citation type="submission" date="2018-07" db="EMBL/GenBank/DDBJ databases">
        <title>Motiliproteus coralliicola sp. nov., a bacterium isolated from Coral.</title>
        <authorList>
            <person name="Wang G."/>
        </authorList>
    </citation>
    <scope>NUCLEOTIDE SEQUENCE [LARGE SCALE GENOMIC DNA]</scope>
    <source>
        <strain evidence="13 14">C34</strain>
    </source>
</reference>
<evidence type="ECO:0000256" key="6">
    <source>
        <dbReference type="ARBA" id="ARBA00022723"/>
    </source>
</evidence>
<evidence type="ECO:0000313" key="13">
    <source>
        <dbReference type="EMBL" id="RDE24759.1"/>
    </source>
</evidence>
<dbReference type="RefSeq" id="WP_114694349.1">
    <property type="nucleotide sequence ID" value="NZ_QQOH01000001.1"/>
</dbReference>
<dbReference type="EMBL" id="QQOH01000001">
    <property type="protein sequence ID" value="RDE24759.1"/>
    <property type="molecule type" value="Genomic_DNA"/>
</dbReference>
<dbReference type="AlphaFoldDB" id="A0A369WUL8"/>
<evidence type="ECO:0000256" key="3">
    <source>
        <dbReference type="ARBA" id="ARBA00004479"/>
    </source>
</evidence>
<comment type="caution">
    <text evidence="13">The sequence shown here is derived from an EMBL/GenBank/DDBJ whole genome shotgun (WGS) entry which is preliminary data.</text>
</comment>
<evidence type="ECO:0000256" key="8">
    <source>
        <dbReference type="ARBA" id="ARBA00022801"/>
    </source>
</evidence>
<evidence type="ECO:0000256" key="11">
    <source>
        <dbReference type="ARBA" id="ARBA00023136"/>
    </source>
</evidence>
<evidence type="ECO:0000256" key="1">
    <source>
        <dbReference type="ARBA" id="ARBA00001936"/>
    </source>
</evidence>
<evidence type="ECO:0000256" key="7">
    <source>
        <dbReference type="ARBA" id="ARBA00022729"/>
    </source>
</evidence>
<evidence type="ECO:0000256" key="9">
    <source>
        <dbReference type="ARBA" id="ARBA00022989"/>
    </source>
</evidence>